<reference evidence="2 3" key="1">
    <citation type="submission" date="2014-04" db="EMBL/GenBank/DDBJ databases">
        <title>Evolutionary Origins and Diversification of the Mycorrhizal Mutualists.</title>
        <authorList>
            <consortium name="DOE Joint Genome Institute"/>
            <consortium name="Mycorrhizal Genomics Consortium"/>
            <person name="Kohler A."/>
            <person name="Kuo A."/>
            <person name="Nagy L.G."/>
            <person name="Floudas D."/>
            <person name="Copeland A."/>
            <person name="Barry K.W."/>
            <person name="Cichocki N."/>
            <person name="Veneault-Fourrey C."/>
            <person name="LaButti K."/>
            <person name="Lindquist E.A."/>
            <person name="Lipzen A."/>
            <person name="Lundell T."/>
            <person name="Morin E."/>
            <person name="Murat C."/>
            <person name="Riley R."/>
            <person name="Ohm R."/>
            <person name="Sun H."/>
            <person name="Tunlid A."/>
            <person name="Henrissat B."/>
            <person name="Grigoriev I.V."/>
            <person name="Hibbett D.S."/>
            <person name="Martin F."/>
        </authorList>
    </citation>
    <scope>NUCLEOTIDE SEQUENCE [LARGE SCALE GENOMIC DNA]</scope>
    <source>
        <strain evidence="2 3">Koide BX008</strain>
    </source>
</reference>
<dbReference type="FunCoup" id="A0A0C2XMA0">
    <property type="interactions" value="210"/>
</dbReference>
<name>A0A0C2XMA0_AMAMK</name>
<dbReference type="OrthoDB" id="420076at2759"/>
<dbReference type="Gene3D" id="3.60.40.10">
    <property type="entry name" value="PPM-type phosphatase domain"/>
    <property type="match status" value="1"/>
</dbReference>
<dbReference type="InterPro" id="IPR015655">
    <property type="entry name" value="PP2C"/>
</dbReference>
<organism evidence="2 3">
    <name type="scientific">Amanita muscaria (strain Koide BX008)</name>
    <dbReference type="NCBI Taxonomy" id="946122"/>
    <lineage>
        <taxon>Eukaryota</taxon>
        <taxon>Fungi</taxon>
        <taxon>Dikarya</taxon>
        <taxon>Basidiomycota</taxon>
        <taxon>Agaricomycotina</taxon>
        <taxon>Agaricomycetes</taxon>
        <taxon>Agaricomycetidae</taxon>
        <taxon>Agaricales</taxon>
        <taxon>Pluteineae</taxon>
        <taxon>Amanitaceae</taxon>
        <taxon>Amanita</taxon>
    </lineage>
</organism>
<dbReference type="PANTHER" id="PTHR13832">
    <property type="entry name" value="PROTEIN PHOSPHATASE 2C"/>
    <property type="match status" value="1"/>
</dbReference>
<evidence type="ECO:0000313" key="2">
    <source>
        <dbReference type="EMBL" id="KIL70258.1"/>
    </source>
</evidence>
<dbReference type="AlphaFoldDB" id="A0A0C2XMA0"/>
<dbReference type="Pfam" id="PF00481">
    <property type="entry name" value="PP2C"/>
    <property type="match status" value="1"/>
</dbReference>
<dbReference type="CDD" id="cd00143">
    <property type="entry name" value="PP2Cc"/>
    <property type="match status" value="1"/>
</dbReference>
<dbReference type="SUPFAM" id="SSF81606">
    <property type="entry name" value="PP2C-like"/>
    <property type="match status" value="1"/>
</dbReference>
<sequence>MAIGTPAYLYYRYRYTQTFTIPVKEKGLDGKPATVNKHLSLMSLKDVDQRIRENETSVTQVRPNGLIWKHTTAFLASNDPIEDANSCQIIQRDDTDPSAPGDYLFFTVMDGHGGYHTSQLLSHVLINAVALELSQLIQKPQEAKLGRLEWVKSAIRSPNPQSSPGIPSQQRVSLAIQDAFTKLDSELLNAPLRILANNIDEESSKNKVVPDLSQHPLALPSMLSAISGSCAIMAVFDTANRDLHVACTGDSRAVAGVWESTEDGKGQWRVEVLSEDQTGRNMDEKKRMQSEHPADEADYVIRDGRVLGGLEPTRAFGDARYKWPRPVQESLNQAFMVGNNKPMRPPPQLFKTPPYVTATPVVSHRELSLPDENESTPKYGAIRFVVLATDGLWDQLTNEEVVALVGGHFAGLKGAVPRSQLPDLVPVTSGSQGVEGKKKKDMKTQGHWAFKDDNLSAHLIRNAFGGGDELHLRKMLSIPAPYSRRYRDDVTVTVVWWEHGKGDTPTVATITGPAKAKL</sequence>
<protein>
    <recommendedName>
        <fullName evidence="1">PPM-type phosphatase domain-containing protein</fullName>
    </recommendedName>
</protein>
<keyword evidence="3" id="KW-1185">Reference proteome</keyword>
<dbReference type="InParanoid" id="A0A0C2XMA0"/>
<dbReference type="EMBL" id="KN818224">
    <property type="protein sequence ID" value="KIL70258.1"/>
    <property type="molecule type" value="Genomic_DNA"/>
</dbReference>
<dbReference type="PROSITE" id="PS51746">
    <property type="entry name" value="PPM_2"/>
    <property type="match status" value="1"/>
</dbReference>
<accession>A0A0C2XMA0</accession>
<evidence type="ECO:0000259" key="1">
    <source>
        <dbReference type="PROSITE" id="PS51746"/>
    </source>
</evidence>
<dbReference type="HOGENOM" id="CLU_021928_3_1_1"/>
<dbReference type="STRING" id="946122.A0A0C2XMA0"/>
<proteinExistence type="predicted"/>
<gene>
    <name evidence="2" type="ORF">M378DRAFT_7155</name>
</gene>
<dbReference type="Proteomes" id="UP000054549">
    <property type="component" value="Unassembled WGS sequence"/>
</dbReference>
<evidence type="ECO:0000313" key="3">
    <source>
        <dbReference type="Proteomes" id="UP000054549"/>
    </source>
</evidence>
<dbReference type="PANTHER" id="PTHR13832:SF792">
    <property type="entry name" value="GM14286P"/>
    <property type="match status" value="1"/>
</dbReference>
<dbReference type="GO" id="GO:0004741">
    <property type="term" value="F:[pyruvate dehydrogenase (acetyl-transferring)]-phosphatase activity"/>
    <property type="evidence" value="ECO:0007669"/>
    <property type="project" value="TreeGrafter"/>
</dbReference>
<dbReference type="SMART" id="SM00332">
    <property type="entry name" value="PP2Cc"/>
    <property type="match status" value="1"/>
</dbReference>
<dbReference type="GO" id="GO:0005739">
    <property type="term" value="C:mitochondrion"/>
    <property type="evidence" value="ECO:0007669"/>
    <property type="project" value="TreeGrafter"/>
</dbReference>
<feature type="domain" description="PPM-type phosphatase" evidence="1">
    <location>
        <begin position="83"/>
        <end position="497"/>
    </location>
</feature>
<dbReference type="InterPro" id="IPR001932">
    <property type="entry name" value="PPM-type_phosphatase-like_dom"/>
</dbReference>
<dbReference type="InterPro" id="IPR036457">
    <property type="entry name" value="PPM-type-like_dom_sf"/>
</dbReference>